<evidence type="ECO:0000313" key="3">
    <source>
        <dbReference type="Proteomes" id="UP000815677"/>
    </source>
</evidence>
<keyword evidence="3" id="KW-1185">Reference proteome</keyword>
<dbReference type="PANTHER" id="PTHR44167:SF24">
    <property type="entry name" value="SERINE_THREONINE-PROTEIN KINASE CHK2"/>
    <property type="match status" value="1"/>
</dbReference>
<protein>
    <recommendedName>
        <fullName evidence="1">Protein kinase domain-containing protein</fullName>
    </recommendedName>
</protein>
<dbReference type="Proteomes" id="UP000815677">
    <property type="component" value="Unassembled WGS sequence"/>
</dbReference>
<dbReference type="InterPro" id="IPR011009">
    <property type="entry name" value="Kinase-like_dom_sf"/>
</dbReference>
<accession>A0ABQ0LZU2</accession>
<reference evidence="2" key="1">
    <citation type="submission" date="2014-09" db="EMBL/GenBank/DDBJ databases">
        <title>Genome sequence of the luminous mushroom Mycena chlorophos for searching fungal bioluminescence genes.</title>
        <authorList>
            <person name="Tanaka Y."/>
            <person name="Kasuga D."/>
            <person name="Oba Y."/>
            <person name="Hase S."/>
            <person name="Sato K."/>
            <person name="Oba Y."/>
            <person name="Sakakibara Y."/>
        </authorList>
    </citation>
    <scope>NUCLEOTIDE SEQUENCE</scope>
</reference>
<evidence type="ECO:0000259" key="1">
    <source>
        <dbReference type="PROSITE" id="PS50011"/>
    </source>
</evidence>
<dbReference type="PROSITE" id="PS50011">
    <property type="entry name" value="PROTEIN_KINASE_DOM"/>
    <property type="match status" value="2"/>
</dbReference>
<dbReference type="InterPro" id="IPR000719">
    <property type="entry name" value="Prot_kinase_dom"/>
</dbReference>
<dbReference type="SUPFAM" id="SSF56112">
    <property type="entry name" value="Protein kinase-like (PK-like)"/>
    <property type="match status" value="2"/>
</dbReference>
<organism evidence="2 3">
    <name type="scientific">Mycena chlorophos</name>
    <name type="common">Agaric fungus</name>
    <name type="synonym">Agaricus chlorophos</name>
    <dbReference type="NCBI Taxonomy" id="658473"/>
    <lineage>
        <taxon>Eukaryota</taxon>
        <taxon>Fungi</taxon>
        <taxon>Dikarya</taxon>
        <taxon>Basidiomycota</taxon>
        <taxon>Agaricomycotina</taxon>
        <taxon>Agaricomycetes</taxon>
        <taxon>Agaricomycetidae</taxon>
        <taxon>Agaricales</taxon>
        <taxon>Marasmiineae</taxon>
        <taxon>Mycenaceae</taxon>
        <taxon>Mycena</taxon>
    </lineage>
</organism>
<dbReference type="PANTHER" id="PTHR44167">
    <property type="entry name" value="OVARIAN-SPECIFIC SERINE/THREONINE-PROTEIN KINASE LOK-RELATED"/>
    <property type="match status" value="1"/>
</dbReference>
<name>A0ABQ0LZU2_MYCCL</name>
<gene>
    <name evidence="2" type="ORF">MCHLO_13224</name>
</gene>
<feature type="domain" description="Protein kinase" evidence="1">
    <location>
        <begin position="1"/>
        <end position="343"/>
    </location>
</feature>
<dbReference type="Gene3D" id="1.10.510.10">
    <property type="entry name" value="Transferase(Phosphotransferase) domain 1"/>
    <property type="match status" value="2"/>
</dbReference>
<feature type="domain" description="Protein kinase" evidence="1">
    <location>
        <begin position="380"/>
        <end position="717"/>
    </location>
</feature>
<sequence length="781" mass="88880">MSKHSRGDIRSIFFANSSGDDSYSIDSKLAFWNTKCYPYAIFEKDDDPCSFECYSSGRVIYASDSQQRQLALKLVENGSTEHKTLQRIISKQRLCPQGFAPGIVPILDLIPIEGHWLLVMPRWGDLAYNGGFDTVKSALFAIEQALVGVAFLHEHRIIHRDLAVQNHLVNHVARSEVEDDLTLGRVRRPYQTSHSLHYGWLDFGFSIALPDNVSMQTCRFPREAAAWGAWCIPPDVWQGEYLYNPFAFDVGTLGIYLCGFFQHLTPQVPLLAPLLDGMTNPNPKMRISAQAALDLLRSLKDELSEDELSQGCPLPDQDLEYSSYDRWSSLPAHFVERWSHLRWPLQVPLTTRALRYICRFRAGARATFFSSPFGVHPEDIDVRPRLGYWESKRAFLLSRGLNLYQLSSPRHSMIYCYPPRSPNAGGTLPYAIYEDSADHDAMSNIPAGVVVPAVDELNRHVTLKLIGNGSSEHKTLQRIMSLQDRSAEGILSGLVPVLELLPMDGHWIVIMPRWSGQPVTGWLCSVKELLFCVEELLNGLVVLHSQRIVHRDLAPHNCLTNYVPAGPNRIDIEDPANAVRQLQSSHSLRYGWIDYGFSVPLPLEIPLSLCRFPWQASVPGAWDIPYDVSQGEYIYDPFAFDVGTLGIFFCAMCQHLTPQIPLLAPFLDRMVTRDISSRFTAAAALDFVHHIQETLSEKELEQPCELPGYEERDYETFDRWRGLPDAFIAQWGHMREPSRVPLWTRALRFACGYMWIEGTVRYYRRAVDYILGRRFQVLSVE</sequence>
<dbReference type="SMART" id="SM00220">
    <property type="entry name" value="S_TKc"/>
    <property type="match status" value="1"/>
</dbReference>
<proteinExistence type="predicted"/>
<dbReference type="EMBL" id="DF849315">
    <property type="protein sequence ID" value="GAT56581.1"/>
    <property type="molecule type" value="Genomic_DNA"/>
</dbReference>
<evidence type="ECO:0000313" key="2">
    <source>
        <dbReference type="EMBL" id="GAT56581.1"/>
    </source>
</evidence>